<dbReference type="EMBL" id="JARHUD010000002">
    <property type="protein sequence ID" value="MDF2095318.1"/>
    <property type="molecule type" value="Genomic_DNA"/>
</dbReference>
<gene>
    <name evidence="7" type="ORF">P2G67_04950</name>
</gene>
<dbReference type="CDD" id="cd15904">
    <property type="entry name" value="TSPO_MBR"/>
    <property type="match status" value="1"/>
</dbReference>
<protein>
    <submittedName>
        <fullName evidence="7">Tryptophan-rich sensory protein</fullName>
    </submittedName>
</protein>
<evidence type="ECO:0000256" key="5">
    <source>
        <dbReference type="ARBA" id="ARBA00023136"/>
    </source>
</evidence>
<dbReference type="PIRSF" id="PIRSF005859">
    <property type="entry name" value="PBR"/>
    <property type="match status" value="1"/>
</dbReference>
<evidence type="ECO:0000256" key="2">
    <source>
        <dbReference type="ARBA" id="ARBA00007524"/>
    </source>
</evidence>
<dbReference type="Proteomes" id="UP001215503">
    <property type="component" value="Unassembled WGS sequence"/>
</dbReference>
<dbReference type="PANTHER" id="PTHR10057:SF0">
    <property type="entry name" value="TRANSLOCATOR PROTEIN"/>
    <property type="match status" value="1"/>
</dbReference>
<evidence type="ECO:0000256" key="6">
    <source>
        <dbReference type="SAM" id="Phobius"/>
    </source>
</evidence>
<dbReference type="InterPro" id="IPR038330">
    <property type="entry name" value="TspO/MBR-related_sf"/>
</dbReference>
<feature type="transmembrane region" description="Helical" evidence="6">
    <location>
        <begin position="12"/>
        <end position="36"/>
    </location>
</feature>
<name>A0ABT5YK85_9PROT</name>
<evidence type="ECO:0000256" key="4">
    <source>
        <dbReference type="ARBA" id="ARBA00022989"/>
    </source>
</evidence>
<dbReference type="Gene3D" id="1.20.1260.100">
    <property type="entry name" value="TspO/MBR protein"/>
    <property type="match status" value="1"/>
</dbReference>
<dbReference type="PANTHER" id="PTHR10057">
    <property type="entry name" value="PERIPHERAL-TYPE BENZODIAZEPINE RECEPTOR"/>
    <property type="match status" value="1"/>
</dbReference>
<organism evidence="7 8">
    <name type="scientific">Aquibaculum arenosum</name>
    <dbReference type="NCBI Taxonomy" id="3032591"/>
    <lineage>
        <taxon>Bacteria</taxon>
        <taxon>Pseudomonadati</taxon>
        <taxon>Pseudomonadota</taxon>
        <taxon>Alphaproteobacteria</taxon>
        <taxon>Rhodospirillales</taxon>
        <taxon>Rhodovibrionaceae</taxon>
        <taxon>Aquibaculum</taxon>
    </lineage>
</organism>
<feature type="transmembrane region" description="Helical" evidence="6">
    <location>
        <begin position="130"/>
        <end position="151"/>
    </location>
</feature>
<sequence length="154" mass="17218">MKMRSVGLLGLLPFLVLVLGGGLIIGLVTAPGAWYAALNKPSFNPPGWVFGPAWTLLYILIAIAGWRLWRQGHRGLPMTLWWAQLALNFLWSPLFFSAHRVDLALVVVLLLLLTIVAFITVTWRQDRPAALLFLPYAAWVAFAMLLNGAIWRLN</sequence>
<dbReference type="Pfam" id="PF03073">
    <property type="entry name" value="TspO_MBR"/>
    <property type="match status" value="1"/>
</dbReference>
<evidence type="ECO:0000313" key="7">
    <source>
        <dbReference type="EMBL" id="MDF2095318.1"/>
    </source>
</evidence>
<comment type="subcellular location">
    <subcellularLocation>
        <location evidence="1">Membrane</location>
        <topology evidence="1">Multi-pass membrane protein</topology>
    </subcellularLocation>
</comment>
<evidence type="ECO:0000313" key="8">
    <source>
        <dbReference type="Proteomes" id="UP001215503"/>
    </source>
</evidence>
<evidence type="ECO:0000256" key="1">
    <source>
        <dbReference type="ARBA" id="ARBA00004141"/>
    </source>
</evidence>
<accession>A0ABT5YK85</accession>
<feature type="transmembrane region" description="Helical" evidence="6">
    <location>
        <begin position="103"/>
        <end position="123"/>
    </location>
</feature>
<keyword evidence="5 6" id="KW-0472">Membrane</keyword>
<keyword evidence="3 6" id="KW-0812">Transmembrane</keyword>
<evidence type="ECO:0000256" key="3">
    <source>
        <dbReference type="ARBA" id="ARBA00022692"/>
    </source>
</evidence>
<comment type="similarity">
    <text evidence="2">Belongs to the TspO/BZRP family.</text>
</comment>
<proteinExistence type="inferred from homology"/>
<dbReference type="InterPro" id="IPR004307">
    <property type="entry name" value="TspO_MBR"/>
</dbReference>
<keyword evidence="8" id="KW-1185">Reference proteome</keyword>
<feature type="transmembrane region" description="Helical" evidence="6">
    <location>
        <begin position="80"/>
        <end position="97"/>
    </location>
</feature>
<comment type="caution">
    <text evidence="7">The sequence shown here is derived from an EMBL/GenBank/DDBJ whole genome shotgun (WGS) entry which is preliminary data.</text>
</comment>
<reference evidence="7 8" key="1">
    <citation type="submission" date="2023-03" db="EMBL/GenBank/DDBJ databases">
        <title>Fodinicurvata sp. CAU 1616 isolated from sea sendiment.</title>
        <authorList>
            <person name="Kim W."/>
        </authorList>
    </citation>
    <scope>NUCLEOTIDE SEQUENCE [LARGE SCALE GENOMIC DNA]</scope>
    <source>
        <strain evidence="7 8">CAU 1616</strain>
    </source>
</reference>
<keyword evidence="4 6" id="KW-1133">Transmembrane helix</keyword>
<feature type="transmembrane region" description="Helical" evidence="6">
    <location>
        <begin position="48"/>
        <end position="68"/>
    </location>
</feature>